<feature type="region of interest" description="Disordered" evidence="1">
    <location>
        <begin position="71"/>
        <end position="102"/>
    </location>
</feature>
<dbReference type="PANTHER" id="PTHR33448">
    <property type="entry name" value="CHLOROPLAST PROTEIN HCF243-RELATED"/>
    <property type="match status" value="1"/>
</dbReference>
<gene>
    <name evidence="3" type="primary">LOC113739006</name>
</gene>
<proteinExistence type="predicted"/>
<evidence type="ECO:0000256" key="1">
    <source>
        <dbReference type="SAM" id="MobiDB-lite"/>
    </source>
</evidence>
<dbReference type="RefSeq" id="XP_071900927.1">
    <property type="nucleotide sequence ID" value="XM_072044826.1"/>
</dbReference>
<sequence length="235" mass="26470">MVFGLKNNKKKKVGPHSGREMAVAPNNYAVYGKRIAEEAPSETAVAYNKYDVSGNRIAEAPPVAAATFLLSEPDDAENASDSEKRETIQEDEEKENSSSSSNTLPECLLLMMCEPKLSMKVSKETWVCSTDFVRWLPERRPAAAVTNQKLVNAPEDPKMEVSCTDSNHPPPPPMGPYRRFFCRREAGERRGNEPFVLTRCKSEPMRTAATKLMPEACFWKNRKLGWIFLIRFCFG</sequence>
<organism evidence="2 3">
    <name type="scientific">Coffea arabica</name>
    <name type="common">Arabian coffee</name>
    <dbReference type="NCBI Taxonomy" id="13443"/>
    <lineage>
        <taxon>Eukaryota</taxon>
        <taxon>Viridiplantae</taxon>
        <taxon>Streptophyta</taxon>
        <taxon>Embryophyta</taxon>
        <taxon>Tracheophyta</taxon>
        <taxon>Spermatophyta</taxon>
        <taxon>Magnoliopsida</taxon>
        <taxon>eudicotyledons</taxon>
        <taxon>Gunneridae</taxon>
        <taxon>Pentapetalae</taxon>
        <taxon>asterids</taxon>
        <taxon>lamiids</taxon>
        <taxon>Gentianales</taxon>
        <taxon>Rubiaceae</taxon>
        <taxon>Ixoroideae</taxon>
        <taxon>Gardenieae complex</taxon>
        <taxon>Bertiereae - Coffeeae clade</taxon>
        <taxon>Coffeeae</taxon>
        <taxon>Coffea</taxon>
    </lineage>
</organism>
<accession>A0ABM4U0W6</accession>
<reference evidence="3" key="1">
    <citation type="submission" date="2025-08" db="UniProtKB">
        <authorList>
            <consortium name="RefSeq"/>
        </authorList>
    </citation>
    <scope>IDENTIFICATION</scope>
    <source>
        <tissue evidence="3">Leaves</tissue>
    </source>
</reference>
<name>A0ABM4U0W6_COFAR</name>
<feature type="region of interest" description="Disordered" evidence="1">
    <location>
        <begin position="1"/>
        <end position="20"/>
    </location>
</feature>
<evidence type="ECO:0000313" key="3">
    <source>
        <dbReference type="RefSeq" id="XP_071900927.1"/>
    </source>
</evidence>
<dbReference type="GeneID" id="113739006"/>
<dbReference type="PANTHER" id="PTHR33448:SF4">
    <property type="entry name" value="CHLOROPLAST PROTEIN HCF243"/>
    <property type="match status" value="1"/>
</dbReference>
<dbReference type="Proteomes" id="UP001652660">
    <property type="component" value="Chromosome 4c"/>
</dbReference>
<evidence type="ECO:0000313" key="2">
    <source>
        <dbReference type="Proteomes" id="UP001652660"/>
    </source>
</evidence>
<protein>
    <submittedName>
        <fullName evidence="3">Uncharacterized protein</fullName>
    </submittedName>
</protein>
<keyword evidence="2" id="KW-1185">Reference proteome</keyword>